<evidence type="ECO:0000256" key="2">
    <source>
        <dbReference type="ARBA" id="ARBA00007069"/>
    </source>
</evidence>
<dbReference type="SUPFAM" id="SSF161098">
    <property type="entry name" value="MetI-like"/>
    <property type="match status" value="1"/>
</dbReference>
<organism evidence="12 13">
    <name type="scientific">Sodalis ligni</name>
    <dbReference type="NCBI Taxonomy" id="2697027"/>
    <lineage>
        <taxon>Bacteria</taxon>
        <taxon>Pseudomonadati</taxon>
        <taxon>Pseudomonadota</taxon>
        <taxon>Gammaproteobacteria</taxon>
        <taxon>Enterobacterales</taxon>
        <taxon>Bruguierivoracaceae</taxon>
        <taxon>Sodalis</taxon>
    </lineage>
</organism>
<dbReference type="Gene3D" id="1.10.3720.10">
    <property type="entry name" value="MetI-like"/>
    <property type="match status" value="1"/>
</dbReference>
<proteinExistence type="inferred from homology"/>
<feature type="compositionally biased region" description="Low complexity" evidence="10">
    <location>
        <begin position="1"/>
        <end position="13"/>
    </location>
</feature>
<evidence type="ECO:0000256" key="10">
    <source>
        <dbReference type="SAM" id="MobiDB-lite"/>
    </source>
</evidence>
<dbReference type="InterPro" id="IPR000515">
    <property type="entry name" value="MetI-like"/>
</dbReference>
<keyword evidence="7 9" id="KW-1133">Transmembrane helix</keyword>
<feature type="domain" description="ABC transmembrane type-1" evidence="11">
    <location>
        <begin position="100"/>
        <end position="317"/>
    </location>
</feature>
<comment type="similarity">
    <text evidence="2">Belongs to the binding-protein-dependent transport system permease family. CysTW subfamily.</text>
</comment>
<feature type="transmembrane region" description="Helical" evidence="9">
    <location>
        <begin position="299"/>
        <end position="316"/>
    </location>
</feature>
<feature type="transmembrane region" description="Helical" evidence="9">
    <location>
        <begin position="135"/>
        <end position="156"/>
    </location>
</feature>
<keyword evidence="13" id="KW-1185">Reference proteome</keyword>
<dbReference type="GO" id="GO:0055085">
    <property type="term" value="P:transmembrane transport"/>
    <property type="evidence" value="ECO:0007669"/>
    <property type="project" value="InterPro"/>
</dbReference>
<dbReference type="CDD" id="cd06261">
    <property type="entry name" value="TM_PBP2"/>
    <property type="match status" value="1"/>
</dbReference>
<evidence type="ECO:0000256" key="1">
    <source>
        <dbReference type="ARBA" id="ARBA00004429"/>
    </source>
</evidence>
<dbReference type="PANTHER" id="PTHR42929:SF1">
    <property type="entry name" value="INNER MEMBRANE ABC TRANSPORTER PERMEASE PROTEIN YDCU-RELATED"/>
    <property type="match status" value="1"/>
</dbReference>
<dbReference type="InterPro" id="IPR035906">
    <property type="entry name" value="MetI-like_sf"/>
</dbReference>
<name>A0A4R1NNN5_9GAMM</name>
<dbReference type="PROSITE" id="PS50928">
    <property type="entry name" value="ABC_TM1"/>
    <property type="match status" value="1"/>
</dbReference>
<evidence type="ECO:0000256" key="9">
    <source>
        <dbReference type="RuleBase" id="RU363032"/>
    </source>
</evidence>
<feature type="transmembrane region" description="Helical" evidence="9">
    <location>
        <begin position="269"/>
        <end position="287"/>
    </location>
</feature>
<comment type="subcellular location">
    <subcellularLocation>
        <location evidence="1">Cell inner membrane</location>
        <topology evidence="1">Multi-pass membrane protein</topology>
    </subcellularLocation>
    <subcellularLocation>
        <location evidence="9">Cell membrane</location>
        <topology evidence="9">Multi-pass membrane protein</topology>
    </subcellularLocation>
</comment>
<keyword evidence="8 9" id="KW-0472">Membrane</keyword>
<protein>
    <submittedName>
        <fullName evidence="12">Putative spermidine/putrescine transport system permease protein</fullName>
    </submittedName>
</protein>
<keyword evidence="4" id="KW-1003">Cell membrane</keyword>
<reference evidence="12 13" key="1">
    <citation type="submission" date="2019-02" db="EMBL/GenBank/DDBJ databases">
        <title>Investigation of anaerobic lignin degradation for improved lignocellulosic biofuels.</title>
        <authorList>
            <person name="Deangelis K."/>
        </authorList>
    </citation>
    <scope>NUCLEOTIDE SEQUENCE [LARGE SCALE GENOMIC DNA]</scope>
    <source>
        <strain evidence="12 13">159R</strain>
    </source>
</reference>
<dbReference type="Proteomes" id="UP000294555">
    <property type="component" value="Unassembled WGS sequence"/>
</dbReference>
<dbReference type="AlphaFoldDB" id="A0A4R1NNN5"/>
<evidence type="ECO:0000256" key="4">
    <source>
        <dbReference type="ARBA" id="ARBA00022475"/>
    </source>
</evidence>
<dbReference type="Pfam" id="PF00528">
    <property type="entry name" value="BPD_transp_1"/>
    <property type="match status" value="1"/>
</dbReference>
<evidence type="ECO:0000313" key="12">
    <source>
        <dbReference type="EMBL" id="TCL05940.1"/>
    </source>
</evidence>
<feature type="transmembrane region" description="Helical" evidence="9">
    <location>
        <begin position="40"/>
        <end position="66"/>
    </location>
</feature>
<accession>A0A4R1NNN5</accession>
<evidence type="ECO:0000256" key="6">
    <source>
        <dbReference type="ARBA" id="ARBA00022692"/>
    </source>
</evidence>
<dbReference type="GO" id="GO:0005886">
    <property type="term" value="C:plasma membrane"/>
    <property type="evidence" value="ECO:0007669"/>
    <property type="project" value="UniProtKB-SubCell"/>
</dbReference>
<evidence type="ECO:0000256" key="3">
    <source>
        <dbReference type="ARBA" id="ARBA00022448"/>
    </source>
</evidence>
<evidence type="ECO:0000256" key="8">
    <source>
        <dbReference type="ARBA" id="ARBA00023136"/>
    </source>
</evidence>
<dbReference type="PANTHER" id="PTHR42929">
    <property type="entry name" value="INNER MEMBRANE ABC TRANSPORTER PERMEASE PROTEIN YDCU-RELATED-RELATED"/>
    <property type="match status" value="1"/>
</dbReference>
<evidence type="ECO:0000313" key="13">
    <source>
        <dbReference type="Proteomes" id="UP000294555"/>
    </source>
</evidence>
<sequence>MDMIVPDSSQPRSPSQPPPLPNPSGPGGALATFFYRRPTFFLLLLLLPPLMWFGIVYIGALLALLWQGMYTFDDFTMTVQPTLTAANFAALFSPANYDIILRTLCMALAVTAAGALLAFPLAYYMARYTRGRTKAFFYIAVMMPMWASYIVKAYAWTLLLAHDGVLQWFLQHLGLEGALQAVLTVPGIGGSTLSTSHLGRFMVFVYIWLPFMILPIQAALERLPPSLLMASADLGARPGQTFRYVILPLAVPGIAAGSIFTFSLTMGDFIVPQLVGPPGYFIGSMVYAQQGAIGDMPMAAAFTLVPIVLIGIYLTLAKRLGAFDAL</sequence>
<evidence type="ECO:0000259" key="11">
    <source>
        <dbReference type="PROSITE" id="PS50928"/>
    </source>
</evidence>
<gene>
    <name evidence="12" type="ORF">EZJ58_4164</name>
</gene>
<keyword evidence="3 9" id="KW-0813">Transport</keyword>
<feature type="region of interest" description="Disordered" evidence="10">
    <location>
        <begin position="1"/>
        <end position="23"/>
    </location>
</feature>
<comment type="caution">
    <text evidence="12">The sequence shown here is derived from an EMBL/GenBank/DDBJ whole genome shotgun (WGS) entry which is preliminary data.</text>
</comment>
<feature type="transmembrane region" description="Helical" evidence="9">
    <location>
        <begin position="241"/>
        <end position="263"/>
    </location>
</feature>
<feature type="compositionally biased region" description="Pro residues" evidence="10">
    <location>
        <begin position="14"/>
        <end position="23"/>
    </location>
</feature>
<keyword evidence="5" id="KW-0997">Cell inner membrane</keyword>
<feature type="transmembrane region" description="Helical" evidence="9">
    <location>
        <begin position="201"/>
        <end position="220"/>
    </location>
</feature>
<feature type="transmembrane region" description="Helical" evidence="9">
    <location>
        <begin position="99"/>
        <end position="123"/>
    </location>
</feature>
<keyword evidence="6 9" id="KW-0812">Transmembrane</keyword>
<evidence type="ECO:0000256" key="7">
    <source>
        <dbReference type="ARBA" id="ARBA00022989"/>
    </source>
</evidence>
<dbReference type="EMBL" id="SJOI01000001">
    <property type="protein sequence ID" value="TCL05940.1"/>
    <property type="molecule type" value="Genomic_DNA"/>
</dbReference>
<evidence type="ECO:0000256" key="5">
    <source>
        <dbReference type="ARBA" id="ARBA00022519"/>
    </source>
</evidence>